<dbReference type="InterPro" id="IPR016032">
    <property type="entry name" value="Sig_transdc_resp-reg_C-effctor"/>
</dbReference>
<dbReference type="CDD" id="cd00383">
    <property type="entry name" value="trans_reg_C"/>
    <property type="match status" value="1"/>
</dbReference>
<dbReference type="AlphaFoldDB" id="A0A556B1G1"/>
<dbReference type="OrthoDB" id="9149764at2"/>
<keyword evidence="1 2" id="KW-0238">DNA-binding</keyword>
<evidence type="ECO:0000256" key="1">
    <source>
        <dbReference type="ARBA" id="ARBA00023125"/>
    </source>
</evidence>
<keyword evidence="5" id="KW-1185">Reference proteome</keyword>
<name>A0A556B1G1_9BURK</name>
<evidence type="ECO:0000259" key="3">
    <source>
        <dbReference type="PROSITE" id="PS51755"/>
    </source>
</evidence>
<dbReference type="GO" id="GO:0000160">
    <property type="term" value="P:phosphorelay signal transduction system"/>
    <property type="evidence" value="ECO:0007669"/>
    <property type="project" value="InterPro"/>
</dbReference>
<dbReference type="GO" id="GO:0003677">
    <property type="term" value="F:DNA binding"/>
    <property type="evidence" value="ECO:0007669"/>
    <property type="project" value="UniProtKB-UniRule"/>
</dbReference>
<dbReference type="InterPro" id="IPR001867">
    <property type="entry name" value="OmpR/PhoB-type_DNA-bd"/>
</dbReference>
<comment type="caution">
    <text evidence="4">The sequence shown here is derived from an EMBL/GenBank/DDBJ whole genome shotgun (WGS) entry which is preliminary data.</text>
</comment>
<feature type="domain" description="OmpR/PhoB-type" evidence="3">
    <location>
        <begin position="135"/>
        <end position="240"/>
    </location>
</feature>
<sequence length="262" mass="27549">MHEKPLRFTMPADVTQLRLLTLTGGLLCSEQASQHLLELGIDTQTYASVDALIQACGQHGPAVCALDAIAAGGSTVTLAGRLAGKPDLAVVVLGTPGNTGDQIRSLLLGADAWLSVDTPFTVIAATIYAIFRRLTTSTECADPAPSAPWRMAEDGWRLQAPNGHGVALTRRERDIVSVLGRQSGRTVTRAALVEHLSASGAPVSPEAVNMLVSRVRAKARRTGMTLPLASLPGRGYRLDALMIDTASGERSAQGPCIAHREG</sequence>
<dbReference type="Pfam" id="PF00486">
    <property type="entry name" value="Trans_reg_C"/>
    <property type="match status" value="1"/>
</dbReference>
<evidence type="ECO:0000313" key="4">
    <source>
        <dbReference type="EMBL" id="TSH99031.1"/>
    </source>
</evidence>
<dbReference type="SUPFAM" id="SSF46894">
    <property type="entry name" value="C-terminal effector domain of the bipartite response regulators"/>
    <property type="match status" value="1"/>
</dbReference>
<dbReference type="PROSITE" id="PS51755">
    <property type="entry name" value="OMPR_PHOB"/>
    <property type="match status" value="1"/>
</dbReference>
<feature type="DNA-binding region" description="OmpR/PhoB-type" evidence="2">
    <location>
        <begin position="135"/>
        <end position="240"/>
    </location>
</feature>
<dbReference type="SUPFAM" id="SSF52172">
    <property type="entry name" value="CheY-like"/>
    <property type="match status" value="1"/>
</dbReference>
<dbReference type="GO" id="GO:0006355">
    <property type="term" value="P:regulation of DNA-templated transcription"/>
    <property type="evidence" value="ECO:0007669"/>
    <property type="project" value="InterPro"/>
</dbReference>
<evidence type="ECO:0000256" key="2">
    <source>
        <dbReference type="PROSITE-ProRule" id="PRU01091"/>
    </source>
</evidence>
<proteinExistence type="predicted"/>
<dbReference type="EMBL" id="VLTJ01000002">
    <property type="protein sequence ID" value="TSH99031.1"/>
    <property type="molecule type" value="Genomic_DNA"/>
</dbReference>
<dbReference type="InterPro" id="IPR011006">
    <property type="entry name" value="CheY-like_superfamily"/>
</dbReference>
<protein>
    <submittedName>
        <fullName evidence="4">Response regulator transcription factor</fullName>
    </submittedName>
</protein>
<dbReference type="Gene3D" id="1.10.10.10">
    <property type="entry name" value="Winged helix-like DNA-binding domain superfamily/Winged helix DNA-binding domain"/>
    <property type="match status" value="1"/>
</dbReference>
<organism evidence="4 5">
    <name type="scientific">Verticiella sediminum</name>
    <dbReference type="NCBI Taxonomy" id="1247510"/>
    <lineage>
        <taxon>Bacteria</taxon>
        <taxon>Pseudomonadati</taxon>
        <taxon>Pseudomonadota</taxon>
        <taxon>Betaproteobacteria</taxon>
        <taxon>Burkholderiales</taxon>
        <taxon>Alcaligenaceae</taxon>
        <taxon>Verticiella</taxon>
    </lineage>
</organism>
<dbReference type="SMART" id="SM00862">
    <property type="entry name" value="Trans_reg_C"/>
    <property type="match status" value="1"/>
</dbReference>
<dbReference type="InterPro" id="IPR036388">
    <property type="entry name" value="WH-like_DNA-bd_sf"/>
</dbReference>
<dbReference type="Proteomes" id="UP000318405">
    <property type="component" value="Unassembled WGS sequence"/>
</dbReference>
<gene>
    <name evidence="4" type="ORF">FOZ76_01305</name>
</gene>
<accession>A0A556B1G1</accession>
<evidence type="ECO:0000313" key="5">
    <source>
        <dbReference type="Proteomes" id="UP000318405"/>
    </source>
</evidence>
<reference evidence="4 5" key="1">
    <citation type="submission" date="2019-07" db="EMBL/GenBank/DDBJ databases">
        <title>Qingshengfaniella alkalisoli gen. nov., sp. nov., isolated from saline soil.</title>
        <authorList>
            <person name="Xu L."/>
            <person name="Huang X.-X."/>
            <person name="Sun J.-Q."/>
        </authorList>
    </citation>
    <scope>NUCLEOTIDE SEQUENCE [LARGE SCALE GENOMIC DNA]</scope>
    <source>
        <strain evidence="4 5">DSM 27279</strain>
    </source>
</reference>